<gene>
    <name evidence="2" type="ORF">J0S82_012736</name>
</gene>
<reference evidence="2" key="1">
    <citation type="journal article" date="2021" name="Evol. Appl.">
        <title>The genome of the Pyrenean desman and the effects of bottlenecks and inbreeding on the genomic landscape of an endangered species.</title>
        <authorList>
            <person name="Escoda L."/>
            <person name="Castresana J."/>
        </authorList>
    </citation>
    <scope>NUCLEOTIDE SEQUENCE</scope>
    <source>
        <strain evidence="2">IBE-C5619</strain>
    </source>
</reference>
<comment type="caution">
    <text evidence="2">The sequence shown here is derived from an EMBL/GenBank/DDBJ whole genome shotgun (WGS) entry which is preliminary data.</text>
</comment>
<dbReference type="Proteomes" id="UP000700334">
    <property type="component" value="Unassembled WGS sequence"/>
</dbReference>
<dbReference type="AlphaFoldDB" id="A0A8J6AKQ6"/>
<protein>
    <submittedName>
        <fullName evidence="2">Uncharacterized protein</fullName>
    </submittedName>
</protein>
<dbReference type="OrthoDB" id="9834376at2759"/>
<organism evidence="2 3">
    <name type="scientific">Galemys pyrenaicus</name>
    <name type="common">Iberian desman</name>
    <name type="synonym">Pyrenean desman</name>
    <dbReference type="NCBI Taxonomy" id="202257"/>
    <lineage>
        <taxon>Eukaryota</taxon>
        <taxon>Metazoa</taxon>
        <taxon>Chordata</taxon>
        <taxon>Craniata</taxon>
        <taxon>Vertebrata</taxon>
        <taxon>Euteleostomi</taxon>
        <taxon>Mammalia</taxon>
        <taxon>Eutheria</taxon>
        <taxon>Laurasiatheria</taxon>
        <taxon>Eulipotyphla</taxon>
        <taxon>Talpidae</taxon>
        <taxon>Galemys</taxon>
    </lineage>
</organism>
<name>A0A8J6AKQ6_GALPY</name>
<sequence length="116" mass="12897">TSNIIIRDIGKIVITRTQGTKIASNELKSLVFEVSLADLQILLKTHNSHTWRILCLLPTDLPNTEENRNHKLRGADKRLERVKVLKKPSFELGELCGEGSSSGKALGYDTGTQVEQ</sequence>
<accession>A0A8J6AKQ6</accession>
<keyword evidence="3" id="KW-1185">Reference proteome</keyword>
<evidence type="ECO:0000313" key="3">
    <source>
        <dbReference type="Proteomes" id="UP000700334"/>
    </source>
</evidence>
<feature type="non-terminal residue" evidence="2">
    <location>
        <position position="116"/>
    </location>
</feature>
<dbReference type="EMBL" id="JAGFMF010011418">
    <property type="protein sequence ID" value="KAG8523151.1"/>
    <property type="molecule type" value="Genomic_DNA"/>
</dbReference>
<proteinExistence type="predicted"/>
<feature type="non-terminal residue" evidence="2">
    <location>
        <position position="1"/>
    </location>
</feature>
<feature type="region of interest" description="Disordered" evidence="1">
    <location>
        <begin position="95"/>
        <end position="116"/>
    </location>
</feature>
<evidence type="ECO:0000256" key="1">
    <source>
        <dbReference type="SAM" id="MobiDB-lite"/>
    </source>
</evidence>
<evidence type="ECO:0000313" key="2">
    <source>
        <dbReference type="EMBL" id="KAG8523151.1"/>
    </source>
</evidence>